<dbReference type="Proteomes" id="UP000295621">
    <property type="component" value="Unassembled WGS sequence"/>
</dbReference>
<dbReference type="Gene3D" id="3.60.10.10">
    <property type="entry name" value="Endonuclease/exonuclease/phosphatase"/>
    <property type="match status" value="1"/>
</dbReference>
<feature type="domain" description="Endonuclease/exonuclease/phosphatase" evidence="1">
    <location>
        <begin position="9"/>
        <end position="263"/>
    </location>
</feature>
<dbReference type="GO" id="GO:0016020">
    <property type="term" value="C:membrane"/>
    <property type="evidence" value="ECO:0007669"/>
    <property type="project" value="GOC"/>
</dbReference>
<dbReference type="InterPro" id="IPR051916">
    <property type="entry name" value="GPI-anchor_lipid_remodeler"/>
</dbReference>
<dbReference type="GO" id="GO:0006506">
    <property type="term" value="P:GPI anchor biosynthetic process"/>
    <property type="evidence" value="ECO:0007669"/>
    <property type="project" value="TreeGrafter"/>
</dbReference>
<reference evidence="2 3" key="1">
    <citation type="submission" date="2019-02" db="EMBL/GenBank/DDBJ databases">
        <title>Draft genome sequences of novel Actinobacteria.</title>
        <authorList>
            <person name="Sahin N."/>
            <person name="Ay H."/>
            <person name="Saygin H."/>
        </authorList>
    </citation>
    <scope>NUCLEOTIDE SEQUENCE [LARGE SCALE GENOMIC DNA]</scope>
    <source>
        <strain evidence="2 3">KC603</strain>
    </source>
</reference>
<dbReference type="InterPro" id="IPR036691">
    <property type="entry name" value="Endo/exonu/phosph_ase_sf"/>
</dbReference>
<dbReference type="SUPFAM" id="SSF56219">
    <property type="entry name" value="DNase I-like"/>
    <property type="match status" value="1"/>
</dbReference>
<protein>
    <recommendedName>
        <fullName evidence="1">Endonuclease/exonuclease/phosphatase domain-containing protein</fullName>
    </recommendedName>
</protein>
<keyword evidence="3" id="KW-1185">Reference proteome</keyword>
<dbReference type="Pfam" id="PF03372">
    <property type="entry name" value="Exo_endo_phos"/>
    <property type="match status" value="1"/>
</dbReference>
<evidence type="ECO:0000259" key="1">
    <source>
        <dbReference type="Pfam" id="PF03372"/>
    </source>
</evidence>
<name>A0A4R4RX95_9ACTN</name>
<proteinExistence type="predicted"/>
<dbReference type="OrthoDB" id="9787701at2"/>
<dbReference type="PANTHER" id="PTHR14859:SF15">
    <property type="entry name" value="ENDONUCLEASE_EXONUCLEASE_PHOSPHATASE DOMAIN-CONTAINING PROTEIN"/>
    <property type="match status" value="1"/>
</dbReference>
<accession>A0A4R4RX95</accession>
<evidence type="ECO:0000313" key="3">
    <source>
        <dbReference type="Proteomes" id="UP000295621"/>
    </source>
</evidence>
<dbReference type="AlphaFoldDB" id="A0A4R4RX95"/>
<organism evidence="2 3">
    <name type="scientific">Jiangella ureilytica</name>
    <dbReference type="NCBI Taxonomy" id="2530374"/>
    <lineage>
        <taxon>Bacteria</taxon>
        <taxon>Bacillati</taxon>
        <taxon>Actinomycetota</taxon>
        <taxon>Actinomycetes</taxon>
        <taxon>Jiangellales</taxon>
        <taxon>Jiangellaceae</taxon>
        <taxon>Jiangella</taxon>
    </lineage>
</organism>
<dbReference type="EMBL" id="SMKL01000008">
    <property type="protein sequence ID" value="TDC53532.1"/>
    <property type="molecule type" value="Genomic_DNA"/>
</dbReference>
<comment type="caution">
    <text evidence="2">The sequence shown here is derived from an EMBL/GenBank/DDBJ whole genome shotgun (WGS) entry which is preliminary data.</text>
</comment>
<dbReference type="GO" id="GO:0003824">
    <property type="term" value="F:catalytic activity"/>
    <property type="evidence" value="ECO:0007669"/>
    <property type="project" value="InterPro"/>
</dbReference>
<dbReference type="PANTHER" id="PTHR14859">
    <property type="entry name" value="CALCOFLUOR WHITE HYPERSENSITIVE PROTEIN PRECURSOR"/>
    <property type="match status" value="1"/>
</dbReference>
<dbReference type="InterPro" id="IPR005135">
    <property type="entry name" value="Endo/exonuclease/phosphatase"/>
</dbReference>
<gene>
    <name evidence="2" type="ORF">E1212_04985</name>
</gene>
<sequence>MNSGTVRVMTWNVWWRFGDRWRERQIGIAASLAAHRPDIVGLQESWSARESSQAAVLAAPLGLHSVFGGPSLPDLPDPPESDDHDGVGLGLAILSRWPIRHSWTHRLPSSRAERPVALVAAVDHPDGVLHVVCACAEYHAHLAEDHLAQTRELARLVTDLSTRDGALPVLLVGDLNAGPDTPEIEALTAGDAVTDAWTRRGGGDGDGVTLSAAHPDAPLGAVKQLNRRIDYVMFRPSIGGSTPKVTHAAVLDEPLNGLYPSDHFPVVVDLAW</sequence>
<evidence type="ECO:0000313" key="2">
    <source>
        <dbReference type="EMBL" id="TDC53532.1"/>
    </source>
</evidence>